<dbReference type="Gene3D" id="3.60.10.10">
    <property type="entry name" value="Endonuclease/exonuclease/phosphatase"/>
    <property type="match status" value="1"/>
</dbReference>
<keyword evidence="8" id="KW-0378">Hydrolase</keyword>
<feature type="domain" description="RanBP2-type" evidence="15">
    <location>
        <begin position="69"/>
        <end position="98"/>
    </location>
</feature>
<comment type="cofactor">
    <cofactor evidence="2">
        <name>Mg(2+)</name>
        <dbReference type="ChEBI" id="CHEBI:18420"/>
    </cofactor>
</comment>
<evidence type="ECO:0000256" key="11">
    <source>
        <dbReference type="ARBA" id="ARBA00023204"/>
    </source>
</evidence>
<dbReference type="GO" id="GO:0004518">
    <property type="term" value="F:nuclease activity"/>
    <property type="evidence" value="ECO:0007669"/>
    <property type="project" value="UniProtKB-KW"/>
</dbReference>
<evidence type="ECO:0000256" key="9">
    <source>
        <dbReference type="ARBA" id="ARBA00022833"/>
    </source>
</evidence>
<reference evidence="16" key="1">
    <citation type="submission" date="2022-08" db="EMBL/GenBank/DDBJ databases">
        <authorList>
            <person name="Marques A."/>
        </authorList>
    </citation>
    <scope>NUCLEOTIDE SEQUENCE</scope>
    <source>
        <strain evidence="16">RhyPub2mFocal</strain>
        <tissue evidence="16">Leaves</tissue>
    </source>
</reference>
<evidence type="ECO:0000256" key="12">
    <source>
        <dbReference type="ARBA" id="ARBA00023242"/>
    </source>
</evidence>
<evidence type="ECO:0000256" key="3">
    <source>
        <dbReference type="ARBA" id="ARBA00004322"/>
    </source>
</evidence>
<dbReference type="GO" id="GO:0003697">
    <property type="term" value="F:single-stranded DNA binding"/>
    <property type="evidence" value="ECO:0007669"/>
    <property type="project" value="TreeGrafter"/>
</dbReference>
<dbReference type="CDD" id="cd09080">
    <property type="entry name" value="TDP2"/>
    <property type="match status" value="1"/>
</dbReference>
<dbReference type="FunFam" id="3.60.10.10:FF:000058">
    <property type="entry name" value="Tyrosyl-DNA phosphodiesterase 2"/>
    <property type="match status" value="1"/>
</dbReference>
<dbReference type="GO" id="GO:0008270">
    <property type="term" value="F:zinc ion binding"/>
    <property type="evidence" value="ECO:0007669"/>
    <property type="project" value="UniProtKB-KW"/>
</dbReference>
<evidence type="ECO:0000256" key="1">
    <source>
        <dbReference type="ARBA" id="ARBA00001936"/>
    </source>
</evidence>
<dbReference type="PANTHER" id="PTHR15822:SF4">
    <property type="entry name" value="TYROSYL-DNA PHOSPHODIESTERASE 2"/>
    <property type="match status" value="1"/>
</dbReference>
<comment type="cofactor">
    <cofactor evidence="1">
        <name>Mn(2+)</name>
        <dbReference type="ChEBI" id="CHEBI:29035"/>
    </cofactor>
</comment>
<dbReference type="Gene3D" id="2.30.30.380">
    <property type="entry name" value="Zn-finger domain of Sec23/24"/>
    <property type="match status" value="1"/>
</dbReference>
<protein>
    <submittedName>
        <fullName evidence="16">Tyrosyl-DNA phosphodiesterase 2</fullName>
    </submittedName>
</protein>
<dbReference type="PANTHER" id="PTHR15822">
    <property type="entry name" value="TRAF AND TNF RECEPTOR-ASSOCIATED PROTEIN"/>
    <property type="match status" value="1"/>
</dbReference>
<keyword evidence="17" id="KW-1185">Reference proteome</keyword>
<keyword evidence="4" id="KW-0540">Nuclease</keyword>
<dbReference type="PROSITE" id="PS50199">
    <property type="entry name" value="ZF_RANBP2_2"/>
    <property type="match status" value="1"/>
</dbReference>
<dbReference type="PROSITE" id="PS01358">
    <property type="entry name" value="ZF_RANBP2_1"/>
    <property type="match status" value="1"/>
</dbReference>
<evidence type="ECO:0000256" key="13">
    <source>
        <dbReference type="PROSITE-ProRule" id="PRU00322"/>
    </source>
</evidence>
<evidence type="ECO:0000259" key="15">
    <source>
        <dbReference type="PROSITE" id="PS50199"/>
    </source>
</evidence>
<proteinExistence type="predicted"/>
<dbReference type="SMART" id="SM00547">
    <property type="entry name" value="ZnF_RBZ"/>
    <property type="match status" value="2"/>
</dbReference>
<dbReference type="InterPro" id="IPR036443">
    <property type="entry name" value="Znf_RanBP2_sf"/>
</dbReference>
<evidence type="ECO:0000256" key="7">
    <source>
        <dbReference type="ARBA" id="ARBA00022771"/>
    </source>
</evidence>
<sequence length="455" mass="51020">MFALSINLKFKTLFSRSLSLSRTVMASPWACARCTFLNPPSSNPISCKICLSPFSSSSSSPSPSSSSMASTNWSCHACTFSNKPSSLSCEICETQKETKLKNPISSFSNFGLDQDEFSDPSVGKVFLPLQQCTGHKRQAPSPSLEKPKDSVSGEGKDFSLKPCGSRSKRIELASGENTDGSSNKHKVTVMSYNVWFREDLELEKRMEALGELIQLFKPDLMCFQEVTPNIYGIFESSIWWKEYKCSVPRQLAEERPYFCMLLSKLPVKAFSSTPFSNSVMGRELCKAEITLPDGKTLVIATTHLESPCPAPPTWNQMYSKERVAQAQQSVNLLEASPNTIFAGDMNWDDKTDGPFPLTKSWTDAWTQLRPDEEGFTYDTKLNPMLNGNRSLRKRLDRFLVKSTDFEVTAIEMIGRDAIPGVKHFKDKKVKKEVKRLELPVLPSDHFGLLLTLCRK</sequence>
<dbReference type="Proteomes" id="UP001140206">
    <property type="component" value="Chromosome 3"/>
</dbReference>
<gene>
    <name evidence="16" type="ORF">LUZ62_062788</name>
</gene>
<dbReference type="InterPro" id="IPR036691">
    <property type="entry name" value="Endo/exonu/phosph_ase_sf"/>
</dbReference>
<keyword evidence="9" id="KW-0862">Zinc</keyword>
<evidence type="ECO:0000256" key="6">
    <source>
        <dbReference type="ARBA" id="ARBA00022763"/>
    </source>
</evidence>
<evidence type="ECO:0000256" key="5">
    <source>
        <dbReference type="ARBA" id="ARBA00022723"/>
    </source>
</evidence>
<evidence type="ECO:0000256" key="10">
    <source>
        <dbReference type="ARBA" id="ARBA00022842"/>
    </source>
</evidence>
<dbReference type="InterPro" id="IPR051547">
    <property type="entry name" value="TDP2-like"/>
</dbReference>
<keyword evidence="11" id="KW-0234">DNA repair</keyword>
<evidence type="ECO:0000256" key="8">
    <source>
        <dbReference type="ARBA" id="ARBA00022801"/>
    </source>
</evidence>
<dbReference type="SUPFAM" id="SSF90209">
    <property type="entry name" value="Ran binding protein zinc finger-like"/>
    <property type="match status" value="1"/>
</dbReference>
<evidence type="ECO:0000313" key="17">
    <source>
        <dbReference type="Proteomes" id="UP001140206"/>
    </source>
</evidence>
<keyword evidence="7 13" id="KW-0863">Zinc-finger</keyword>
<keyword evidence="12" id="KW-0539">Nucleus</keyword>
<dbReference type="GO" id="GO:0006302">
    <property type="term" value="P:double-strand break repair"/>
    <property type="evidence" value="ECO:0007669"/>
    <property type="project" value="TreeGrafter"/>
</dbReference>
<organism evidence="16 17">
    <name type="scientific">Rhynchospora pubera</name>
    <dbReference type="NCBI Taxonomy" id="906938"/>
    <lineage>
        <taxon>Eukaryota</taxon>
        <taxon>Viridiplantae</taxon>
        <taxon>Streptophyta</taxon>
        <taxon>Embryophyta</taxon>
        <taxon>Tracheophyta</taxon>
        <taxon>Spermatophyta</taxon>
        <taxon>Magnoliopsida</taxon>
        <taxon>Liliopsida</taxon>
        <taxon>Poales</taxon>
        <taxon>Cyperaceae</taxon>
        <taxon>Cyperoideae</taxon>
        <taxon>Rhynchosporeae</taxon>
        <taxon>Rhynchospora</taxon>
    </lineage>
</organism>
<evidence type="ECO:0000256" key="14">
    <source>
        <dbReference type="SAM" id="MobiDB-lite"/>
    </source>
</evidence>
<keyword evidence="6" id="KW-0227">DNA damage</keyword>
<name>A0AAV8EHW2_9POAL</name>
<dbReference type="EMBL" id="JAMFTS010000003">
    <property type="protein sequence ID" value="KAJ4778531.1"/>
    <property type="molecule type" value="Genomic_DNA"/>
</dbReference>
<dbReference type="Pfam" id="PF03372">
    <property type="entry name" value="Exo_endo_phos"/>
    <property type="match status" value="1"/>
</dbReference>
<accession>A0AAV8EHW2</accession>
<dbReference type="GO" id="GO:0070260">
    <property type="term" value="F:5'-tyrosyl-DNA phosphodiesterase activity"/>
    <property type="evidence" value="ECO:0007669"/>
    <property type="project" value="TreeGrafter"/>
</dbReference>
<evidence type="ECO:0000256" key="4">
    <source>
        <dbReference type="ARBA" id="ARBA00022722"/>
    </source>
</evidence>
<comment type="caution">
    <text evidence="16">The sequence shown here is derived from an EMBL/GenBank/DDBJ whole genome shotgun (WGS) entry which is preliminary data.</text>
</comment>
<feature type="compositionally biased region" description="Basic and acidic residues" evidence="14">
    <location>
        <begin position="145"/>
        <end position="159"/>
    </location>
</feature>
<comment type="subcellular location">
    <subcellularLocation>
        <location evidence="3">Nucleus</location>
        <location evidence="3">PML body</location>
    </subcellularLocation>
</comment>
<keyword evidence="5" id="KW-0479">Metal-binding</keyword>
<feature type="region of interest" description="Disordered" evidence="14">
    <location>
        <begin position="133"/>
        <end position="163"/>
    </location>
</feature>
<evidence type="ECO:0000313" key="16">
    <source>
        <dbReference type="EMBL" id="KAJ4778531.1"/>
    </source>
</evidence>
<dbReference type="AlphaFoldDB" id="A0AAV8EHW2"/>
<dbReference type="GO" id="GO:0005737">
    <property type="term" value="C:cytoplasm"/>
    <property type="evidence" value="ECO:0007669"/>
    <property type="project" value="TreeGrafter"/>
</dbReference>
<evidence type="ECO:0000256" key="2">
    <source>
        <dbReference type="ARBA" id="ARBA00001946"/>
    </source>
</evidence>
<dbReference type="SUPFAM" id="SSF56219">
    <property type="entry name" value="DNase I-like"/>
    <property type="match status" value="1"/>
</dbReference>
<dbReference type="InterPro" id="IPR005135">
    <property type="entry name" value="Endo/exonuclease/phosphatase"/>
</dbReference>
<keyword evidence="10" id="KW-0460">Magnesium</keyword>
<dbReference type="InterPro" id="IPR001876">
    <property type="entry name" value="Znf_RanBP2"/>
</dbReference>